<evidence type="ECO:0000313" key="2">
    <source>
        <dbReference type="EMBL" id="QBC42390.1"/>
    </source>
</evidence>
<protein>
    <submittedName>
        <fullName evidence="2">Uncharacterized protein</fullName>
    </submittedName>
</protein>
<feature type="transmembrane region" description="Helical" evidence="1">
    <location>
        <begin position="56"/>
        <end position="77"/>
    </location>
</feature>
<dbReference type="AlphaFoldDB" id="A0A7G3G4N7"/>
<dbReference type="Proteomes" id="UP000515917">
    <property type="component" value="Chromosome"/>
</dbReference>
<keyword evidence="1" id="KW-1133">Transmembrane helix</keyword>
<evidence type="ECO:0000313" key="3">
    <source>
        <dbReference type="Proteomes" id="UP000515917"/>
    </source>
</evidence>
<feature type="transmembrane region" description="Helical" evidence="1">
    <location>
        <begin position="97"/>
        <end position="116"/>
    </location>
</feature>
<keyword evidence="1" id="KW-0472">Membrane</keyword>
<feature type="transmembrane region" description="Helical" evidence="1">
    <location>
        <begin position="12"/>
        <end position="31"/>
    </location>
</feature>
<sequence>MVNFSFYCKKYFEVTLFFLVFFFWFFTILLGNNDFFSFLSRLIDSKKCGFGFRYDYASASSLWVSFVGFILCFVFYFRHRSGWIKTIGFYERSRGQLGYFFGSSCIFTILFSYSIISQWLGACYVGKLGVGLVDQLHSVLAVLAFVCFLFSLLLVLLAMSERLNEMESSDNE</sequence>
<organism evidence="2 3">
    <name type="scientific">Iodobacter fluviatilis</name>
    <dbReference type="NCBI Taxonomy" id="537"/>
    <lineage>
        <taxon>Bacteria</taxon>
        <taxon>Pseudomonadati</taxon>
        <taxon>Pseudomonadota</taxon>
        <taxon>Betaproteobacteria</taxon>
        <taxon>Neisseriales</taxon>
        <taxon>Chitinibacteraceae</taxon>
        <taxon>Iodobacter</taxon>
    </lineage>
</organism>
<dbReference type="EMBL" id="CP025781">
    <property type="protein sequence ID" value="QBC42390.1"/>
    <property type="molecule type" value="Genomic_DNA"/>
</dbReference>
<feature type="transmembrane region" description="Helical" evidence="1">
    <location>
        <begin position="136"/>
        <end position="159"/>
    </location>
</feature>
<keyword evidence="1" id="KW-0812">Transmembrane</keyword>
<name>A0A7G3G4N7_9NEIS</name>
<gene>
    <name evidence="2" type="ORF">C1H71_01635</name>
</gene>
<proteinExistence type="predicted"/>
<accession>A0A7G3G4N7</accession>
<dbReference type="RefSeq" id="WP_130105012.1">
    <property type="nucleotide sequence ID" value="NZ_CP025781.1"/>
</dbReference>
<evidence type="ECO:0000256" key="1">
    <source>
        <dbReference type="SAM" id="Phobius"/>
    </source>
</evidence>
<keyword evidence="3" id="KW-1185">Reference proteome</keyword>
<dbReference type="KEGG" id="ifl:C1H71_01635"/>
<reference evidence="2 3" key="1">
    <citation type="submission" date="2018-01" db="EMBL/GenBank/DDBJ databases">
        <title>Genome sequence of Iodobacter sp. strain PCH194 isolated from Indian Trans-Himalaya.</title>
        <authorList>
            <person name="Kumar V."/>
            <person name="Thakur V."/>
            <person name="Kumar S."/>
            <person name="Singh D."/>
        </authorList>
    </citation>
    <scope>NUCLEOTIDE SEQUENCE [LARGE SCALE GENOMIC DNA]</scope>
    <source>
        <strain evidence="2 3">PCH194</strain>
    </source>
</reference>